<comment type="catalytic activity">
    <reaction evidence="1">
        <text>chorismate = isochorismate</text>
        <dbReference type="Rhea" id="RHEA:18985"/>
        <dbReference type="ChEBI" id="CHEBI:29748"/>
        <dbReference type="ChEBI" id="CHEBI:29780"/>
        <dbReference type="EC" id="5.4.4.2"/>
    </reaction>
</comment>
<feature type="domain" description="Chorismate-utilising enzyme C-terminal" evidence="6">
    <location>
        <begin position="124"/>
        <end position="373"/>
    </location>
</feature>
<name>A0A9J6P5D2_9CLOT</name>
<comment type="similarity">
    <text evidence="2">Belongs to the isochorismate synthase family.</text>
</comment>
<evidence type="ECO:0000313" key="7">
    <source>
        <dbReference type="EMBL" id="MCM1991779.1"/>
    </source>
</evidence>
<proteinExistence type="inferred from homology"/>
<dbReference type="SUPFAM" id="SSF56322">
    <property type="entry name" value="ADC synthase"/>
    <property type="match status" value="1"/>
</dbReference>
<dbReference type="RefSeq" id="WP_250860918.1">
    <property type="nucleotide sequence ID" value="NZ_JAGSOJ010000004.1"/>
</dbReference>
<dbReference type="PANTHER" id="PTHR42839:SF1">
    <property type="entry name" value="ISOCHORISMATE SYNTHASE MENF"/>
    <property type="match status" value="1"/>
</dbReference>
<sequence>MEYGKKQIKLDNPLSFWNHFKNEERFLFYNPLKKEFIMGAKHLKTISSKEELKKCLYAFSSRTFFNLIKDKKWSGLGNETIAFEYYFVEKDGEQTLYYFKDSVEIENIQIKISKHSYKYSNDDYEDWKQLFSAVDKGISTKKVNKVVISREVKIQCDTCVNVESVLQNLMEKNPNSFIFAYYKNGKTFLGATPEVLLQKEKNNILSYALAGTISRSEKDDELRKEILLNDSKNVHEHKIVIDSIVNTMKEYTNEIMVDKTGILTLKNLHHLHTNIYAKDKKSTLLEWVKRLHPTPALGGYPANTALELIKKYEKHERGLYASPIGIVDGNGYGIFVVGIRSALIDGNEVFAYTGCGVVDKSDCKDEYIETKNKLKTIVESL</sequence>
<evidence type="ECO:0000259" key="6">
    <source>
        <dbReference type="Pfam" id="PF00425"/>
    </source>
</evidence>
<evidence type="ECO:0000256" key="4">
    <source>
        <dbReference type="ARBA" id="ARBA00023235"/>
    </source>
</evidence>
<gene>
    <name evidence="7" type="ORF">KDK92_18730</name>
</gene>
<keyword evidence="4 7" id="KW-0413">Isomerase</keyword>
<organism evidence="7 8">
    <name type="scientific">Oceanirhabdus seepicola</name>
    <dbReference type="NCBI Taxonomy" id="2828781"/>
    <lineage>
        <taxon>Bacteria</taxon>
        <taxon>Bacillati</taxon>
        <taxon>Bacillota</taxon>
        <taxon>Clostridia</taxon>
        <taxon>Eubacteriales</taxon>
        <taxon>Clostridiaceae</taxon>
        <taxon>Oceanirhabdus</taxon>
    </lineage>
</organism>
<dbReference type="NCBIfam" id="TIGR00543">
    <property type="entry name" value="isochor_syn"/>
    <property type="match status" value="1"/>
</dbReference>
<dbReference type="EC" id="5.4.4.2" evidence="3"/>
<dbReference type="GO" id="GO:0009697">
    <property type="term" value="P:salicylic acid biosynthetic process"/>
    <property type="evidence" value="ECO:0007669"/>
    <property type="project" value="TreeGrafter"/>
</dbReference>
<dbReference type="InterPro" id="IPR015890">
    <property type="entry name" value="Chorismate_C"/>
</dbReference>
<reference evidence="7" key="2">
    <citation type="submission" date="2021-04" db="EMBL/GenBank/DDBJ databases">
        <authorList>
            <person name="Dong X."/>
        </authorList>
    </citation>
    <scope>NUCLEOTIDE SEQUENCE</scope>
    <source>
        <strain evidence="7">ZWT</strain>
    </source>
</reference>
<dbReference type="Proteomes" id="UP001056429">
    <property type="component" value="Unassembled WGS sequence"/>
</dbReference>
<dbReference type="EMBL" id="JAGSOJ010000004">
    <property type="protein sequence ID" value="MCM1991779.1"/>
    <property type="molecule type" value="Genomic_DNA"/>
</dbReference>
<evidence type="ECO:0000256" key="5">
    <source>
        <dbReference type="ARBA" id="ARBA00041564"/>
    </source>
</evidence>
<dbReference type="PANTHER" id="PTHR42839">
    <property type="entry name" value="ISOCHORISMATE SYNTHASE ENTC"/>
    <property type="match status" value="1"/>
</dbReference>
<evidence type="ECO:0000256" key="3">
    <source>
        <dbReference type="ARBA" id="ARBA00012824"/>
    </source>
</evidence>
<comment type="caution">
    <text evidence="7">The sequence shown here is derived from an EMBL/GenBank/DDBJ whole genome shotgun (WGS) entry which is preliminary data.</text>
</comment>
<evidence type="ECO:0000313" key="8">
    <source>
        <dbReference type="Proteomes" id="UP001056429"/>
    </source>
</evidence>
<dbReference type="InterPro" id="IPR004561">
    <property type="entry name" value="IsoChor_synthase"/>
</dbReference>
<dbReference type="InterPro" id="IPR005801">
    <property type="entry name" value="ADC_synthase"/>
</dbReference>
<dbReference type="Gene3D" id="3.60.120.10">
    <property type="entry name" value="Anthranilate synthase"/>
    <property type="match status" value="1"/>
</dbReference>
<reference evidence="7" key="1">
    <citation type="journal article" date="2021" name="mSystems">
        <title>Bacteria and Archaea Synergistically Convert Glycine Betaine to Biogenic Methane in the Formosa Cold Seep of the South China Sea.</title>
        <authorList>
            <person name="Li L."/>
            <person name="Zhang W."/>
            <person name="Zhang S."/>
            <person name="Song L."/>
            <person name="Sun Q."/>
            <person name="Zhang H."/>
            <person name="Xiang H."/>
            <person name="Dong X."/>
        </authorList>
    </citation>
    <scope>NUCLEOTIDE SEQUENCE</scope>
    <source>
        <strain evidence="7">ZWT</strain>
    </source>
</reference>
<evidence type="ECO:0000256" key="2">
    <source>
        <dbReference type="ARBA" id="ARBA00005297"/>
    </source>
</evidence>
<dbReference type="GO" id="GO:0008909">
    <property type="term" value="F:isochorismate synthase activity"/>
    <property type="evidence" value="ECO:0007669"/>
    <property type="project" value="UniProtKB-EC"/>
</dbReference>
<protein>
    <recommendedName>
        <fullName evidence="3">isochorismate synthase</fullName>
        <ecNumber evidence="3">5.4.4.2</ecNumber>
    </recommendedName>
    <alternativeName>
        <fullName evidence="5">Isochorismate mutase</fullName>
    </alternativeName>
</protein>
<dbReference type="AlphaFoldDB" id="A0A9J6P5D2"/>
<evidence type="ECO:0000256" key="1">
    <source>
        <dbReference type="ARBA" id="ARBA00000799"/>
    </source>
</evidence>
<dbReference type="Pfam" id="PF00425">
    <property type="entry name" value="Chorismate_bind"/>
    <property type="match status" value="1"/>
</dbReference>
<accession>A0A9J6P5D2</accession>
<keyword evidence="8" id="KW-1185">Reference proteome</keyword>